<dbReference type="RefSeq" id="WP_136886796.1">
    <property type="nucleotide sequence ID" value="NZ_SUNI01000015.1"/>
</dbReference>
<reference evidence="2 3" key="1">
    <citation type="submission" date="2019-04" db="EMBL/GenBank/DDBJ databases">
        <authorList>
            <person name="Li J."/>
        </authorList>
    </citation>
    <scope>NUCLEOTIDE SEQUENCE [LARGE SCALE GENOMIC DNA]</scope>
    <source>
        <strain evidence="2 3">KCTC 42687</strain>
    </source>
</reference>
<proteinExistence type="predicted"/>
<organism evidence="2 3">
    <name type="scientific">Paracoccus gahaiensis</name>
    <dbReference type="NCBI Taxonomy" id="1706839"/>
    <lineage>
        <taxon>Bacteria</taxon>
        <taxon>Pseudomonadati</taxon>
        <taxon>Pseudomonadota</taxon>
        <taxon>Alphaproteobacteria</taxon>
        <taxon>Rhodobacterales</taxon>
        <taxon>Paracoccaceae</taxon>
        <taxon>Paracoccus</taxon>
    </lineage>
</organism>
<protein>
    <submittedName>
        <fullName evidence="2">Uncharacterized protein</fullName>
    </submittedName>
</protein>
<dbReference type="AlphaFoldDB" id="A0A4U0R6Q7"/>
<name>A0A4U0R6Q7_9RHOB</name>
<dbReference type="EMBL" id="SUNI01000015">
    <property type="protein sequence ID" value="TJZ90585.1"/>
    <property type="molecule type" value="Genomic_DNA"/>
</dbReference>
<feature type="region of interest" description="Disordered" evidence="1">
    <location>
        <begin position="52"/>
        <end position="73"/>
    </location>
</feature>
<comment type="caution">
    <text evidence="2">The sequence shown here is derived from an EMBL/GenBank/DDBJ whole genome shotgun (WGS) entry which is preliminary data.</text>
</comment>
<accession>A0A4U0R6Q7</accession>
<keyword evidence="3" id="KW-1185">Reference proteome</keyword>
<evidence type="ECO:0000313" key="2">
    <source>
        <dbReference type="EMBL" id="TJZ90585.1"/>
    </source>
</evidence>
<evidence type="ECO:0000313" key="3">
    <source>
        <dbReference type="Proteomes" id="UP000309747"/>
    </source>
</evidence>
<dbReference type="Proteomes" id="UP000309747">
    <property type="component" value="Unassembled WGS sequence"/>
</dbReference>
<evidence type="ECO:0000256" key="1">
    <source>
        <dbReference type="SAM" id="MobiDB-lite"/>
    </source>
</evidence>
<sequence>MTESYSRQRQQAEIAFAKTQLPLTSRGRAFEELDALKVTREEKTLRLREARRAKELQDNPEPTATSAFKNMRP</sequence>
<feature type="compositionally biased region" description="Polar residues" evidence="1">
    <location>
        <begin position="60"/>
        <end position="73"/>
    </location>
</feature>
<dbReference type="OrthoDB" id="8163684at2"/>
<gene>
    <name evidence="2" type="ORF">FA743_14385</name>
</gene>